<organism evidence="1 2">
    <name type="scientific">Falsigemmobacter faecalis</name>
    <dbReference type="NCBI Taxonomy" id="2488730"/>
    <lineage>
        <taxon>Bacteria</taxon>
        <taxon>Pseudomonadati</taxon>
        <taxon>Pseudomonadota</taxon>
        <taxon>Alphaproteobacteria</taxon>
        <taxon>Rhodobacterales</taxon>
        <taxon>Paracoccaceae</taxon>
        <taxon>Falsigemmobacter</taxon>
    </lineage>
</organism>
<sequence>MTEGSAKVFDLRPSGNSYLGWPEIQNTAIFPAFRHLGEHLRAMNVETWILENNEFHKRPFLILFWNGRGALDGIRVGLHFTYGGERMRFDLSAVKDADGYRHQTTFTTEFFASDERDLPAKVLMRASCGMGRALQIEASSLPKVEWIRSNLSSTHH</sequence>
<dbReference type="Proteomes" id="UP000282125">
    <property type="component" value="Unassembled WGS sequence"/>
</dbReference>
<dbReference type="OrthoDB" id="7839517at2"/>
<protein>
    <submittedName>
        <fullName evidence="1">Uncharacterized protein</fullName>
    </submittedName>
</protein>
<keyword evidence="2" id="KW-1185">Reference proteome</keyword>
<evidence type="ECO:0000313" key="2">
    <source>
        <dbReference type="Proteomes" id="UP000282125"/>
    </source>
</evidence>
<dbReference type="EMBL" id="RRAZ01000013">
    <property type="protein sequence ID" value="RRH74485.1"/>
    <property type="molecule type" value="Genomic_DNA"/>
</dbReference>
<comment type="caution">
    <text evidence="1">The sequence shown here is derived from an EMBL/GenBank/DDBJ whole genome shotgun (WGS) entry which is preliminary data.</text>
</comment>
<name>A0A3P3DJZ2_9RHOB</name>
<proteinExistence type="predicted"/>
<evidence type="ECO:0000313" key="1">
    <source>
        <dbReference type="EMBL" id="RRH74485.1"/>
    </source>
</evidence>
<dbReference type="AlphaFoldDB" id="A0A3P3DJZ2"/>
<gene>
    <name evidence="1" type="ORF">EG244_10395</name>
</gene>
<dbReference type="RefSeq" id="WP_124964940.1">
    <property type="nucleotide sequence ID" value="NZ_RRAZ01000013.1"/>
</dbReference>
<reference evidence="1 2" key="1">
    <citation type="submission" date="2018-11" db="EMBL/GenBank/DDBJ databases">
        <title>Gemmobacter sp. nov., YIM 102744-1 draft genome.</title>
        <authorList>
            <person name="Li G."/>
            <person name="Jiang Y."/>
        </authorList>
    </citation>
    <scope>NUCLEOTIDE SEQUENCE [LARGE SCALE GENOMIC DNA]</scope>
    <source>
        <strain evidence="1 2">YIM 102744-1</strain>
    </source>
</reference>
<accession>A0A3P3DJZ2</accession>